<keyword evidence="1" id="KW-0812">Transmembrane</keyword>
<dbReference type="EMBL" id="FO082843">
    <property type="protein sequence ID" value="CCF62559.1"/>
    <property type="molecule type" value="Genomic_DNA"/>
</dbReference>
<evidence type="ECO:0000313" key="3">
    <source>
        <dbReference type="Proteomes" id="UP000008190"/>
    </source>
</evidence>
<dbReference type="Proteomes" id="UP000008190">
    <property type="component" value="Chromosome"/>
</dbReference>
<dbReference type="AlphaFoldDB" id="H6RC23"/>
<proteinExistence type="predicted"/>
<sequence>MVAGLNHGDIVTAVFEQVPYGLFTITGFAVAAPVAGVFAVGGGWYLTNRDGHFPAARLVDIEIIVEAGVHGLPIPAPIVRWPETSAPID</sequence>
<keyword evidence="1" id="KW-0472">Membrane</keyword>
<organism evidence="2 3">
    <name type="scientific">Nocardia cyriacigeorgica (strain GUH-2)</name>
    <dbReference type="NCBI Taxonomy" id="1127134"/>
    <lineage>
        <taxon>Bacteria</taxon>
        <taxon>Bacillati</taxon>
        <taxon>Actinomycetota</taxon>
        <taxon>Actinomycetes</taxon>
        <taxon>Mycobacteriales</taxon>
        <taxon>Nocardiaceae</taxon>
        <taxon>Nocardia</taxon>
    </lineage>
</organism>
<accession>H6RC23</accession>
<reference evidence="2 3" key="1">
    <citation type="journal article" date="2012" name="J. Bacteriol.">
        <title>Genome sequence of the human- and animal-pathogenic strain Nocardia cyriacigeorgica GUH-2.</title>
        <authorList>
            <person name="Zoropogui A."/>
            <person name="Pujic P."/>
            <person name="Normand P."/>
            <person name="Barbe V."/>
            <person name="Beaman B."/>
            <person name="Beaman L."/>
            <person name="Boiron P."/>
            <person name="Colinon C."/>
            <person name="Deredjian A."/>
            <person name="Graindorge A."/>
            <person name="Mangenot S."/>
            <person name="Nazaret S."/>
            <person name="Neto M."/>
            <person name="Petit S."/>
            <person name="Roche D."/>
            <person name="Vallenet D."/>
            <person name="Rodriguez-Nava V."/>
            <person name="Richard Y."/>
            <person name="Cournoyer B."/>
            <person name="Blaha D."/>
        </authorList>
    </citation>
    <scope>NUCLEOTIDE SEQUENCE [LARGE SCALE GENOMIC DNA]</scope>
    <source>
        <strain evidence="2 3">GUH-2</strain>
    </source>
</reference>
<dbReference type="HOGENOM" id="CLU_2451651_0_0_11"/>
<gene>
    <name evidence="2" type="ordered locus">NOCYR_1773</name>
</gene>
<dbReference type="KEGG" id="ncy:NOCYR_1773"/>
<name>H6RC23_NOCCG</name>
<feature type="transmembrane region" description="Helical" evidence="1">
    <location>
        <begin position="20"/>
        <end position="47"/>
    </location>
</feature>
<keyword evidence="1" id="KW-1133">Transmembrane helix</keyword>
<protein>
    <submittedName>
        <fullName evidence="2">Uncharacterized protein</fullName>
    </submittedName>
</protein>
<evidence type="ECO:0000256" key="1">
    <source>
        <dbReference type="SAM" id="Phobius"/>
    </source>
</evidence>
<dbReference type="STRING" id="1127134.NOCYR_1773"/>
<keyword evidence="3" id="KW-1185">Reference proteome</keyword>
<evidence type="ECO:0000313" key="2">
    <source>
        <dbReference type="EMBL" id="CCF62559.1"/>
    </source>
</evidence>